<organism evidence="18">
    <name type="scientific">Ixodes ricinus</name>
    <name type="common">Common tick</name>
    <name type="synonym">Acarus ricinus</name>
    <dbReference type="NCBI Taxonomy" id="34613"/>
    <lineage>
        <taxon>Eukaryota</taxon>
        <taxon>Metazoa</taxon>
        <taxon>Ecdysozoa</taxon>
        <taxon>Arthropoda</taxon>
        <taxon>Chelicerata</taxon>
        <taxon>Arachnida</taxon>
        <taxon>Acari</taxon>
        <taxon>Parasitiformes</taxon>
        <taxon>Ixodida</taxon>
        <taxon>Ixodoidea</taxon>
        <taxon>Ixodidae</taxon>
        <taxon>Ixodinae</taxon>
        <taxon>Ixodes</taxon>
    </lineage>
</organism>
<dbReference type="SMART" id="SM00252">
    <property type="entry name" value="SH2"/>
    <property type="match status" value="1"/>
</dbReference>
<evidence type="ECO:0000256" key="11">
    <source>
        <dbReference type="SAM" id="MobiDB-lite"/>
    </source>
</evidence>
<keyword evidence="2" id="KW-0597">Phosphoprotein</keyword>
<dbReference type="PROSITE" id="PS00741">
    <property type="entry name" value="DH_1"/>
    <property type="match status" value="1"/>
</dbReference>
<feature type="domain" description="DH" evidence="15">
    <location>
        <begin position="196"/>
        <end position="378"/>
    </location>
</feature>
<evidence type="ECO:0000256" key="9">
    <source>
        <dbReference type="PROSITE-ProRule" id="PRU00191"/>
    </source>
</evidence>
<dbReference type="SUPFAM" id="SSF47576">
    <property type="entry name" value="Calponin-homology domain, CH-domain"/>
    <property type="match status" value="1"/>
</dbReference>
<keyword evidence="5" id="KW-0677">Repeat</keyword>
<dbReference type="GO" id="GO:0008270">
    <property type="term" value="F:zinc ion binding"/>
    <property type="evidence" value="ECO:0007669"/>
    <property type="project" value="UniProtKB-KW"/>
</dbReference>
<dbReference type="InterPro" id="IPR036872">
    <property type="entry name" value="CH_dom_sf"/>
</dbReference>
<feature type="region of interest" description="Disordered" evidence="11">
    <location>
        <begin position="578"/>
        <end position="598"/>
    </location>
</feature>
<dbReference type="EMBL" id="GEGO01003198">
    <property type="protein sequence ID" value="JAR92206.1"/>
    <property type="molecule type" value="Transcribed_RNA"/>
</dbReference>
<dbReference type="Pfam" id="PF00307">
    <property type="entry name" value="CH"/>
    <property type="match status" value="1"/>
</dbReference>
<keyword evidence="4" id="KW-0479">Metal-binding</keyword>
<dbReference type="Pfam" id="PF00130">
    <property type="entry name" value="C1_1"/>
    <property type="match status" value="1"/>
</dbReference>
<proteinExistence type="predicted"/>
<evidence type="ECO:0000256" key="7">
    <source>
        <dbReference type="ARBA" id="ARBA00022833"/>
    </source>
</evidence>
<feature type="compositionally biased region" description="Polar residues" evidence="11">
    <location>
        <begin position="586"/>
        <end position="595"/>
    </location>
</feature>
<dbReference type="InterPro" id="IPR001715">
    <property type="entry name" value="CH_dom"/>
</dbReference>
<feature type="domain" description="Phorbol-ester/DAG-type" evidence="17">
    <location>
        <begin position="524"/>
        <end position="573"/>
    </location>
</feature>
<dbReference type="CDD" id="cd21201">
    <property type="entry name" value="CH_VAV"/>
    <property type="match status" value="1"/>
</dbReference>
<dbReference type="CDD" id="cd00174">
    <property type="entry name" value="SH3"/>
    <property type="match status" value="1"/>
</dbReference>
<evidence type="ECO:0000256" key="8">
    <source>
        <dbReference type="ARBA" id="ARBA00022999"/>
    </source>
</evidence>
<keyword evidence="8 9" id="KW-0727">SH2 domain</keyword>
<dbReference type="GO" id="GO:0005085">
    <property type="term" value="F:guanyl-nucleotide exchange factor activity"/>
    <property type="evidence" value="ECO:0007669"/>
    <property type="project" value="UniProtKB-KW"/>
</dbReference>
<feature type="domain" description="SH3" evidence="13">
    <location>
        <begin position="612"/>
        <end position="673"/>
    </location>
</feature>
<dbReference type="InterPro" id="IPR000219">
    <property type="entry name" value="DH_dom"/>
</dbReference>
<feature type="domain" description="PH" evidence="14">
    <location>
        <begin position="411"/>
        <end position="513"/>
    </location>
</feature>
<evidence type="ECO:0000256" key="2">
    <source>
        <dbReference type="ARBA" id="ARBA00022553"/>
    </source>
</evidence>
<evidence type="ECO:0000256" key="3">
    <source>
        <dbReference type="ARBA" id="ARBA00022658"/>
    </source>
</evidence>
<dbReference type="InterPro" id="IPR035899">
    <property type="entry name" value="DBL_dom_sf"/>
</dbReference>
<dbReference type="Gene3D" id="3.30.505.10">
    <property type="entry name" value="SH2 domain"/>
    <property type="match status" value="1"/>
</dbReference>
<keyword evidence="6" id="KW-0863">Zinc-finger</keyword>
<dbReference type="PROSITE" id="PS50081">
    <property type="entry name" value="ZF_DAG_PE_2"/>
    <property type="match status" value="1"/>
</dbReference>
<dbReference type="PROSITE" id="PS50001">
    <property type="entry name" value="SH2"/>
    <property type="match status" value="1"/>
</dbReference>
<dbReference type="GO" id="GO:0016477">
    <property type="term" value="P:cell migration"/>
    <property type="evidence" value="ECO:0007669"/>
    <property type="project" value="TreeGrafter"/>
</dbReference>
<dbReference type="GO" id="GO:0035556">
    <property type="term" value="P:intracellular signal transduction"/>
    <property type="evidence" value="ECO:0007669"/>
    <property type="project" value="InterPro"/>
</dbReference>
<dbReference type="PANTHER" id="PTHR45818:SF3">
    <property type="entry name" value="PROTEIN VAV"/>
    <property type="match status" value="1"/>
</dbReference>
<dbReference type="PROSITE" id="PS50021">
    <property type="entry name" value="CH"/>
    <property type="match status" value="1"/>
</dbReference>
<dbReference type="SMART" id="SM00233">
    <property type="entry name" value="PH"/>
    <property type="match status" value="1"/>
</dbReference>
<dbReference type="InterPro" id="IPR001331">
    <property type="entry name" value="GDS_CDC24_CS"/>
</dbReference>
<evidence type="ECO:0000259" key="14">
    <source>
        <dbReference type="PROSITE" id="PS50003"/>
    </source>
</evidence>
<feature type="domain" description="Calponin-homology (CH)" evidence="16">
    <location>
        <begin position="1"/>
        <end position="120"/>
    </location>
</feature>
<evidence type="ECO:0000256" key="1">
    <source>
        <dbReference type="ARBA" id="ARBA00022443"/>
    </source>
</evidence>
<dbReference type="PROSITE" id="PS00479">
    <property type="entry name" value="ZF_DAG_PE_1"/>
    <property type="match status" value="1"/>
</dbReference>
<evidence type="ECO:0000256" key="5">
    <source>
        <dbReference type="ARBA" id="ARBA00022737"/>
    </source>
</evidence>
<name>A0A147BN73_IXORI</name>
<evidence type="ECO:0000259" key="15">
    <source>
        <dbReference type="PROSITE" id="PS50010"/>
    </source>
</evidence>
<evidence type="ECO:0000256" key="10">
    <source>
        <dbReference type="PROSITE-ProRule" id="PRU00192"/>
    </source>
</evidence>
<protein>
    <submittedName>
        <fullName evidence="18">Putative rho guanine nucleotide exchange factor vav3</fullName>
    </submittedName>
</protein>
<dbReference type="SUPFAM" id="SSF50044">
    <property type="entry name" value="SH3-domain"/>
    <property type="match status" value="2"/>
</dbReference>
<dbReference type="InterPro" id="IPR011993">
    <property type="entry name" value="PH-like_dom_sf"/>
</dbReference>
<evidence type="ECO:0000256" key="6">
    <source>
        <dbReference type="ARBA" id="ARBA00022771"/>
    </source>
</evidence>
<dbReference type="Pfam" id="PF00621">
    <property type="entry name" value="RhoGEF"/>
    <property type="match status" value="1"/>
</dbReference>
<dbReference type="SUPFAM" id="SSF55550">
    <property type="entry name" value="SH2 domain"/>
    <property type="match status" value="1"/>
</dbReference>
<dbReference type="PRINTS" id="PR00401">
    <property type="entry name" value="SH2DOMAIN"/>
</dbReference>
<dbReference type="SUPFAM" id="SSF50729">
    <property type="entry name" value="PH domain-like"/>
    <property type="match status" value="1"/>
</dbReference>
<keyword evidence="1 10" id="KW-0728">SH3 domain</keyword>
<keyword evidence="3" id="KW-0344">Guanine-nucleotide releasing factor</keyword>
<sequence length="898" mass="102237">DVLWRDCADWLVRCQALPPDHRVTWGTAQLIDLANTLRDGVLLCQLLNKLLPGCVDLKEMSLRPQMSQFLCLKNIRTFLQTCKNVFNLNNTDLFEPHMLFEYGDFKKVLHTLSVLSRSPKAEASGVRGFADKSSASHDYYNDEAFNLENAVNNEAFGEFGEYEYETVNHDDEDIYEDLCAFRRIPVPTTPAAPLEKRDYCIKELIETEKNYIEALNMITRDFMRPLKDVLTPEENEVIFKHIKELADTHAGFHADLHKACLAPQQQQMRISDCFLRWKDKFIVYGDYCSNLPRAQEQIDELCSKKQLVNQCVLNCQQKANDGKFKLRDLLSVPMQRVLKYHLLLKELMKNTAETHEDYHGLEKALKSMLDLAHYINEVKRDNETLQIIADIQASITDVDLPQNMELKDYGRLLKDGELKIKSHDDNNKIKNRYIFIFDRMMLMCKSTKGEQYIYKSSLALCDYRLENAPVNSRMATRYYWFLVHIEKKTAYTMYAKTEEMKKKWIEAIEKAMDNINPSIAKDTDHQFAMHTFKVPTYCSDCNKLLPGIFYQGYRCSVCGTGVHKTCLATVRSCGAPSLPPRPGSHMGSQSSTDEPQTPLRLYPDLSTNGTRFSIFVAKAKQACNSSGPGYLSFAADDIIEVLRKISSTIWEGRLQRTSEEGLFPASCVEELDKRGSYECPAPLGRGHTPLFPVPHTPPPLPSNRDGYVNLNLEEYPWFAGTMERDGATAVLEKSPSGTFLLRISTKQNGGYAISINFDSQVKHMRVCYDDGQFYLSESKMFRSIVELVSWYETHSLSESFKGLEISLLIPFKNVVPSPITNGTSMLCLSPTEPLGRAVALHNFQPTADSMLGLIKGDVVTVLSKAGQEKGWWKGQIQERVGYFPWQYVQELPSAGAEC</sequence>
<feature type="non-terminal residue" evidence="18">
    <location>
        <position position="1"/>
    </location>
</feature>
<dbReference type="SMART" id="SM00326">
    <property type="entry name" value="SH3"/>
    <property type="match status" value="2"/>
</dbReference>
<reference evidence="18" key="1">
    <citation type="journal article" date="2018" name="PLoS Negl. Trop. Dis.">
        <title>Sialome diversity of ticks revealed by RNAseq of single tick salivary glands.</title>
        <authorList>
            <person name="Perner J."/>
            <person name="Kropackova S."/>
            <person name="Kopacek P."/>
            <person name="Ribeiro J.M."/>
        </authorList>
    </citation>
    <scope>NUCLEOTIDE SEQUENCE</scope>
    <source>
        <strain evidence="18">Siblings of single egg batch collected in Ceske Budejovice</strain>
        <tissue evidence="18">Salivary glands</tissue>
    </source>
</reference>
<dbReference type="Gene3D" id="2.30.29.30">
    <property type="entry name" value="Pleckstrin-homology domain (PH domain)/Phosphotyrosine-binding domain (PTB)"/>
    <property type="match status" value="1"/>
</dbReference>
<dbReference type="SMART" id="SM00325">
    <property type="entry name" value="RhoGEF"/>
    <property type="match status" value="1"/>
</dbReference>
<dbReference type="Gene3D" id="3.30.60.20">
    <property type="match status" value="1"/>
</dbReference>
<dbReference type="CDD" id="cd00160">
    <property type="entry name" value="RhoGEF"/>
    <property type="match status" value="1"/>
</dbReference>
<feature type="domain" description="SH3" evidence="13">
    <location>
        <begin position="832"/>
        <end position="893"/>
    </location>
</feature>
<dbReference type="PROSITE" id="PS50010">
    <property type="entry name" value="DH_2"/>
    <property type="match status" value="1"/>
</dbReference>
<evidence type="ECO:0000259" key="12">
    <source>
        <dbReference type="PROSITE" id="PS50001"/>
    </source>
</evidence>
<evidence type="ECO:0000259" key="17">
    <source>
        <dbReference type="PROSITE" id="PS50081"/>
    </source>
</evidence>
<dbReference type="SUPFAM" id="SSF48065">
    <property type="entry name" value="DBL homology domain (DH-domain)"/>
    <property type="match status" value="1"/>
</dbReference>
<dbReference type="Gene3D" id="1.10.418.10">
    <property type="entry name" value="Calponin-like domain"/>
    <property type="match status" value="1"/>
</dbReference>
<dbReference type="PANTHER" id="PTHR45818">
    <property type="entry name" value="PROTEIN VAV"/>
    <property type="match status" value="1"/>
</dbReference>
<evidence type="ECO:0000256" key="4">
    <source>
        <dbReference type="ARBA" id="ARBA00022723"/>
    </source>
</evidence>
<dbReference type="SMART" id="SM00033">
    <property type="entry name" value="CH"/>
    <property type="match status" value="1"/>
</dbReference>
<dbReference type="Pfam" id="PF00017">
    <property type="entry name" value="SH2"/>
    <property type="match status" value="1"/>
</dbReference>
<keyword evidence="7" id="KW-0862">Zinc</keyword>
<dbReference type="CDD" id="cd20810">
    <property type="entry name" value="C1_VAV"/>
    <property type="match status" value="1"/>
</dbReference>
<evidence type="ECO:0000313" key="18">
    <source>
        <dbReference type="EMBL" id="JAR92206.1"/>
    </source>
</evidence>
<dbReference type="CDD" id="cd01223">
    <property type="entry name" value="PH_Vav"/>
    <property type="match status" value="1"/>
</dbReference>
<dbReference type="SMART" id="SM00109">
    <property type="entry name" value="C1"/>
    <property type="match status" value="1"/>
</dbReference>
<dbReference type="GO" id="GO:0005737">
    <property type="term" value="C:cytoplasm"/>
    <property type="evidence" value="ECO:0007669"/>
    <property type="project" value="TreeGrafter"/>
</dbReference>
<dbReference type="InterPro" id="IPR002219">
    <property type="entry name" value="PKC_DAG/PE"/>
</dbReference>
<dbReference type="AlphaFoldDB" id="A0A147BN73"/>
<dbReference type="Pfam" id="PF14604">
    <property type="entry name" value="SH3_9"/>
    <property type="match status" value="1"/>
</dbReference>
<dbReference type="Gene3D" id="2.30.30.40">
    <property type="entry name" value="SH3 Domains"/>
    <property type="match status" value="2"/>
</dbReference>
<dbReference type="InterPro" id="IPR001452">
    <property type="entry name" value="SH3_domain"/>
</dbReference>
<accession>A0A147BN73</accession>
<dbReference type="PROSITE" id="PS50002">
    <property type="entry name" value="SH3"/>
    <property type="match status" value="2"/>
</dbReference>
<evidence type="ECO:0000259" key="16">
    <source>
        <dbReference type="PROSITE" id="PS50021"/>
    </source>
</evidence>
<dbReference type="InterPro" id="IPR036028">
    <property type="entry name" value="SH3-like_dom_sf"/>
</dbReference>
<dbReference type="InterPro" id="IPR001849">
    <property type="entry name" value="PH_domain"/>
</dbReference>
<dbReference type="InterPro" id="IPR036860">
    <property type="entry name" value="SH2_dom_sf"/>
</dbReference>
<dbReference type="Pfam" id="PF22697">
    <property type="entry name" value="SOS1_NGEF_PH"/>
    <property type="match status" value="1"/>
</dbReference>
<dbReference type="GO" id="GO:0048468">
    <property type="term" value="P:cell development"/>
    <property type="evidence" value="ECO:0007669"/>
    <property type="project" value="UniProtKB-ARBA"/>
</dbReference>
<feature type="domain" description="SH2" evidence="12">
    <location>
        <begin position="717"/>
        <end position="811"/>
    </location>
</feature>
<dbReference type="Gene3D" id="1.20.900.10">
    <property type="entry name" value="Dbl homology (DH) domain"/>
    <property type="match status" value="1"/>
</dbReference>
<dbReference type="InterPro" id="IPR055251">
    <property type="entry name" value="SOS1_NGEF_PH"/>
</dbReference>
<evidence type="ECO:0000259" key="13">
    <source>
        <dbReference type="PROSITE" id="PS50002"/>
    </source>
</evidence>
<dbReference type="InterPro" id="IPR000980">
    <property type="entry name" value="SH2"/>
</dbReference>
<dbReference type="InterPro" id="IPR037832">
    <property type="entry name" value="PH_Vav"/>
</dbReference>
<dbReference type="Pfam" id="PF07653">
    <property type="entry name" value="SH3_2"/>
    <property type="match status" value="1"/>
</dbReference>
<dbReference type="PROSITE" id="PS50003">
    <property type="entry name" value="PH_DOMAIN"/>
    <property type="match status" value="1"/>
</dbReference>